<dbReference type="RefSeq" id="WP_036731626.1">
    <property type="nucleotide sequence ID" value="NZ_FNNA01000006.1"/>
</dbReference>
<sequence>MGGCVVQVWFKPEADIRGGQGAFELIETEMPDFATFCELVDADRLIGGARLITRANAEVRERRIIARRPIAFRGSAIARCQLPTWALVEEETP</sequence>
<accession>A0A1H3BNA0</accession>
<organism evidence="1 2">
    <name type="scientific">Paracoccus sanguinis</name>
    <dbReference type="NCBI Taxonomy" id="1545044"/>
    <lineage>
        <taxon>Bacteria</taxon>
        <taxon>Pseudomonadati</taxon>
        <taxon>Pseudomonadota</taxon>
        <taxon>Alphaproteobacteria</taxon>
        <taxon>Rhodobacterales</taxon>
        <taxon>Paracoccaceae</taxon>
        <taxon>Paracoccus</taxon>
    </lineage>
</organism>
<keyword evidence="2" id="KW-1185">Reference proteome</keyword>
<reference evidence="2" key="1">
    <citation type="submission" date="2016-10" db="EMBL/GenBank/DDBJ databases">
        <authorList>
            <person name="Varghese N."/>
            <person name="Submissions S."/>
        </authorList>
    </citation>
    <scope>NUCLEOTIDE SEQUENCE [LARGE SCALE GENOMIC DNA]</scope>
    <source>
        <strain evidence="2">DSM 29303</strain>
    </source>
</reference>
<gene>
    <name evidence="1" type="ORF">SAMN05444276_10690</name>
</gene>
<dbReference type="AlphaFoldDB" id="A0A1H3BNA0"/>
<dbReference type="Proteomes" id="UP000182944">
    <property type="component" value="Unassembled WGS sequence"/>
</dbReference>
<evidence type="ECO:0000313" key="1">
    <source>
        <dbReference type="EMBL" id="SDX43151.1"/>
    </source>
</evidence>
<evidence type="ECO:0000313" key="2">
    <source>
        <dbReference type="Proteomes" id="UP000182944"/>
    </source>
</evidence>
<proteinExistence type="predicted"/>
<protein>
    <submittedName>
        <fullName evidence="1">Uncharacterized protein</fullName>
    </submittedName>
</protein>
<dbReference type="EMBL" id="FNNA01000006">
    <property type="protein sequence ID" value="SDX43151.1"/>
    <property type="molecule type" value="Genomic_DNA"/>
</dbReference>
<dbReference type="STRING" id="1545044.SAMN05444276_10690"/>
<dbReference type="OrthoDB" id="7778219at2"/>
<name>A0A1H3BNA0_9RHOB</name>